<proteinExistence type="predicted"/>
<evidence type="ECO:0000256" key="2">
    <source>
        <dbReference type="SAM" id="Phobius"/>
    </source>
</evidence>
<feature type="domain" description="C-type lectin" evidence="3">
    <location>
        <begin position="210"/>
        <end position="313"/>
    </location>
</feature>
<dbReference type="eggNOG" id="COG2815">
    <property type="taxonomic scope" value="Bacteria"/>
</dbReference>
<evidence type="ECO:0000256" key="1">
    <source>
        <dbReference type="SAM" id="MobiDB-lite"/>
    </source>
</evidence>
<dbReference type="InterPro" id="IPR001304">
    <property type="entry name" value="C-type_lectin-like"/>
</dbReference>
<feature type="transmembrane region" description="Helical" evidence="2">
    <location>
        <begin position="65"/>
        <end position="86"/>
    </location>
</feature>
<accession>C7N136</accession>
<dbReference type="InterPro" id="IPR005543">
    <property type="entry name" value="PASTA_dom"/>
</dbReference>
<keyword evidence="2" id="KW-0472">Membrane</keyword>
<evidence type="ECO:0000313" key="6">
    <source>
        <dbReference type="Proteomes" id="UP000002026"/>
    </source>
</evidence>
<keyword evidence="2" id="KW-1133">Transmembrane helix</keyword>
<dbReference type="InterPro" id="IPR050111">
    <property type="entry name" value="C-type_lectin/snaclec_domain"/>
</dbReference>
<feature type="region of interest" description="Disordered" evidence="1">
    <location>
        <begin position="93"/>
        <end position="146"/>
    </location>
</feature>
<dbReference type="Pfam" id="PF00059">
    <property type="entry name" value="Lectin_C"/>
    <property type="match status" value="1"/>
</dbReference>
<dbReference type="KEGG" id="shi:Shel_22480"/>
<dbReference type="InterPro" id="IPR026870">
    <property type="entry name" value="Zinc_ribbon_dom"/>
</dbReference>
<dbReference type="EMBL" id="CP001684">
    <property type="protein sequence ID" value="ACV23258.1"/>
    <property type="molecule type" value="Genomic_DNA"/>
</dbReference>
<dbReference type="RefSeq" id="WP_012799358.1">
    <property type="nucleotide sequence ID" value="NC_013165.1"/>
</dbReference>
<dbReference type="Pfam" id="PF13240">
    <property type="entry name" value="Zn_Ribbon_1"/>
    <property type="match status" value="1"/>
</dbReference>
<reference evidence="5 6" key="1">
    <citation type="journal article" date="2009" name="Stand. Genomic Sci.">
        <title>Complete genome sequence of Slackia heliotrinireducens type strain (RHS 1).</title>
        <authorList>
            <person name="Pukall R."/>
            <person name="Lapidus A."/>
            <person name="Nolan M."/>
            <person name="Copeland A."/>
            <person name="Glavina Del Rio T."/>
            <person name="Lucas S."/>
            <person name="Chen F."/>
            <person name="Tice H."/>
            <person name="Cheng J.F."/>
            <person name="Chertkov O."/>
            <person name="Bruce D."/>
            <person name="Goodwin L."/>
            <person name="Kuske C."/>
            <person name="Brettin T."/>
            <person name="Detter J.C."/>
            <person name="Han C."/>
            <person name="Pitluck S."/>
            <person name="Pati A."/>
            <person name="Mavrommatis K."/>
            <person name="Ivanova N."/>
            <person name="Ovchinnikova G."/>
            <person name="Chen A."/>
            <person name="Palaniappan K."/>
            <person name="Schneider S."/>
            <person name="Rohde M."/>
            <person name="Chain P."/>
            <person name="D'haeseleer P."/>
            <person name="Goker M."/>
            <person name="Bristow J."/>
            <person name="Eisen J.A."/>
            <person name="Markowitz V."/>
            <person name="Kyrpides N.C."/>
            <person name="Klenk H.P."/>
            <person name="Hugenholtz P."/>
        </authorList>
    </citation>
    <scope>NUCLEOTIDE SEQUENCE [LARGE SCALE GENOMIC DNA]</scope>
    <source>
        <strain evidence="6">ATCC 29202 / DSM 20476 / NCTC 11029 / RHS 1</strain>
    </source>
</reference>
<evidence type="ECO:0000313" key="5">
    <source>
        <dbReference type="EMBL" id="ACV23258.1"/>
    </source>
</evidence>
<dbReference type="SMART" id="SM00740">
    <property type="entry name" value="PASTA"/>
    <property type="match status" value="1"/>
</dbReference>
<dbReference type="Gene3D" id="3.30.10.20">
    <property type="match status" value="1"/>
</dbReference>
<protein>
    <submittedName>
        <fullName evidence="5">Uncharacterized conserved protein</fullName>
    </submittedName>
</protein>
<gene>
    <name evidence="5" type="ordered locus">Shel_22480</name>
</gene>
<dbReference type="InterPro" id="IPR016186">
    <property type="entry name" value="C-type_lectin-like/link_sf"/>
</dbReference>
<evidence type="ECO:0000259" key="3">
    <source>
        <dbReference type="PROSITE" id="PS50041"/>
    </source>
</evidence>
<dbReference type="PROSITE" id="PS51178">
    <property type="entry name" value="PASTA"/>
    <property type="match status" value="1"/>
</dbReference>
<dbReference type="CDD" id="cd06577">
    <property type="entry name" value="PASTA_pknB"/>
    <property type="match status" value="1"/>
</dbReference>
<feature type="domain" description="PASTA" evidence="4">
    <location>
        <begin position="138"/>
        <end position="205"/>
    </location>
</feature>
<dbReference type="PANTHER" id="PTHR22803">
    <property type="entry name" value="MANNOSE, PHOSPHOLIPASE, LECTIN RECEPTOR RELATED"/>
    <property type="match status" value="1"/>
</dbReference>
<feature type="compositionally biased region" description="Basic and acidic residues" evidence="1">
    <location>
        <begin position="98"/>
        <end position="132"/>
    </location>
</feature>
<name>C7N136_SLAHD</name>
<dbReference type="InterPro" id="IPR016187">
    <property type="entry name" value="CTDL_fold"/>
</dbReference>
<dbReference type="Pfam" id="PF03793">
    <property type="entry name" value="PASTA"/>
    <property type="match status" value="1"/>
</dbReference>
<dbReference type="AlphaFoldDB" id="C7N136"/>
<dbReference type="Gene3D" id="3.10.100.10">
    <property type="entry name" value="Mannose-Binding Protein A, subunit A"/>
    <property type="match status" value="1"/>
</dbReference>
<keyword evidence="2" id="KW-0812">Transmembrane</keyword>
<sequence length="335" mass="35031">MFCTKCGSQVPEGMAFCVQCGAPVKGASAAQSPDVTQVMTAGQPVGTGYVEPIQDPSTGGHGKTIAVVAACAVVVLAAALTAVLFIGGIGPFDDGSGDDTKTSQKADKDDKEAEGKTEESSAKTEKDDSDEKGAEDEADTSVEVPDLAGMYQEDAEKVLADNGLVLGTVTEQHDEAVEKGAVVSQGTSPGERVDAGAAVDLVVSSGPVVHTYEVISEAMTWEDAKAYCESQGGYLATITSAEENDKVKAAVAATDRKVFWIGAKRGSGDAFEWVSGEAFSYNDWAAGEPNDDQGIEDYSAILITPEGAMAWYDVPNDVSEFYKSDKLAFVMEKEE</sequence>
<dbReference type="SMART" id="SM00034">
    <property type="entry name" value="CLECT"/>
    <property type="match status" value="1"/>
</dbReference>
<organism evidence="5 6">
    <name type="scientific">Slackia heliotrinireducens (strain ATCC 29202 / DSM 20476 / NCTC 11029 / RHS 1)</name>
    <name type="common">Peptococcus heliotrinreducens</name>
    <dbReference type="NCBI Taxonomy" id="471855"/>
    <lineage>
        <taxon>Bacteria</taxon>
        <taxon>Bacillati</taxon>
        <taxon>Actinomycetota</taxon>
        <taxon>Coriobacteriia</taxon>
        <taxon>Eggerthellales</taxon>
        <taxon>Eggerthellaceae</taxon>
        <taxon>Slackia</taxon>
    </lineage>
</organism>
<keyword evidence="6" id="KW-1185">Reference proteome</keyword>
<dbReference type="STRING" id="471855.Shel_22480"/>
<dbReference type="Proteomes" id="UP000002026">
    <property type="component" value="Chromosome"/>
</dbReference>
<dbReference type="CDD" id="cd00037">
    <property type="entry name" value="CLECT"/>
    <property type="match status" value="1"/>
</dbReference>
<dbReference type="SUPFAM" id="SSF56436">
    <property type="entry name" value="C-type lectin-like"/>
    <property type="match status" value="1"/>
</dbReference>
<evidence type="ECO:0000259" key="4">
    <source>
        <dbReference type="PROSITE" id="PS51178"/>
    </source>
</evidence>
<dbReference type="PROSITE" id="PS50041">
    <property type="entry name" value="C_TYPE_LECTIN_2"/>
    <property type="match status" value="1"/>
</dbReference>
<dbReference type="HOGENOM" id="CLU_828740_0_0_11"/>